<protein>
    <submittedName>
        <fullName evidence="3">Uncharacterized protein</fullName>
    </submittedName>
</protein>
<evidence type="ECO:0000313" key="4">
    <source>
        <dbReference type="Proteomes" id="UP000317648"/>
    </source>
</evidence>
<dbReference type="EMBL" id="CP036433">
    <property type="protein sequence ID" value="QDU93880.1"/>
    <property type="molecule type" value="Genomic_DNA"/>
</dbReference>
<dbReference type="AlphaFoldDB" id="A0A518DPW4"/>
<proteinExistence type="predicted"/>
<keyword evidence="2" id="KW-0472">Membrane</keyword>
<feature type="transmembrane region" description="Helical" evidence="2">
    <location>
        <begin position="119"/>
        <end position="139"/>
    </location>
</feature>
<gene>
    <name evidence="3" type="ORF">Pla8534_16650</name>
</gene>
<dbReference type="RefSeq" id="WP_145051335.1">
    <property type="nucleotide sequence ID" value="NZ_CP036433.1"/>
</dbReference>
<keyword evidence="2" id="KW-0812">Transmembrane</keyword>
<keyword evidence="2" id="KW-1133">Transmembrane helix</keyword>
<name>A0A518DPW4_9BACT</name>
<feature type="region of interest" description="Disordered" evidence="1">
    <location>
        <begin position="1"/>
        <end position="20"/>
    </location>
</feature>
<evidence type="ECO:0000313" key="3">
    <source>
        <dbReference type="EMBL" id="QDU93880.1"/>
    </source>
</evidence>
<organism evidence="3 4">
    <name type="scientific">Lignipirellula cremea</name>
    <dbReference type="NCBI Taxonomy" id="2528010"/>
    <lineage>
        <taxon>Bacteria</taxon>
        <taxon>Pseudomonadati</taxon>
        <taxon>Planctomycetota</taxon>
        <taxon>Planctomycetia</taxon>
        <taxon>Pirellulales</taxon>
        <taxon>Pirellulaceae</taxon>
        <taxon>Lignipirellula</taxon>
    </lineage>
</organism>
<accession>A0A518DPW4</accession>
<evidence type="ECO:0000256" key="2">
    <source>
        <dbReference type="SAM" id="Phobius"/>
    </source>
</evidence>
<evidence type="ECO:0000256" key="1">
    <source>
        <dbReference type="SAM" id="MobiDB-lite"/>
    </source>
</evidence>
<keyword evidence="4" id="KW-1185">Reference proteome</keyword>
<reference evidence="3 4" key="1">
    <citation type="submission" date="2019-02" db="EMBL/GenBank/DDBJ databases">
        <title>Deep-cultivation of Planctomycetes and their phenomic and genomic characterization uncovers novel biology.</title>
        <authorList>
            <person name="Wiegand S."/>
            <person name="Jogler M."/>
            <person name="Boedeker C."/>
            <person name="Pinto D."/>
            <person name="Vollmers J."/>
            <person name="Rivas-Marin E."/>
            <person name="Kohn T."/>
            <person name="Peeters S.H."/>
            <person name="Heuer A."/>
            <person name="Rast P."/>
            <person name="Oberbeckmann S."/>
            <person name="Bunk B."/>
            <person name="Jeske O."/>
            <person name="Meyerdierks A."/>
            <person name="Storesund J.E."/>
            <person name="Kallscheuer N."/>
            <person name="Luecker S."/>
            <person name="Lage O.M."/>
            <person name="Pohl T."/>
            <person name="Merkel B.J."/>
            <person name="Hornburger P."/>
            <person name="Mueller R.-W."/>
            <person name="Bruemmer F."/>
            <person name="Labrenz M."/>
            <person name="Spormann A.M."/>
            <person name="Op den Camp H."/>
            <person name="Overmann J."/>
            <person name="Amann R."/>
            <person name="Jetten M.S.M."/>
            <person name="Mascher T."/>
            <person name="Medema M.H."/>
            <person name="Devos D.P."/>
            <person name="Kaster A.-K."/>
            <person name="Ovreas L."/>
            <person name="Rohde M."/>
            <person name="Galperin M.Y."/>
            <person name="Jogler C."/>
        </authorList>
    </citation>
    <scope>NUCLEOTIDE SEQUENCE [LARGE SCALE GENOMIC DNA]</scope>
    <source>
        <strain evidence="3 4">Pla85_3_4</strain>
    </source>
</reference>
<dbReference type="KEGG" id="lcre:Pla8534_16650"/>
<dbReference type="Proteomes" id="UP000317648">
    <property type="component" value="Chromosome"/>
</dbReference>
<sequence>MPFEPRILHPDDEDGPRRDRFAPRACSEWNADFHDLDEEGSPWDEADSNIAGFQHEDDLDADLAELAAELCSGAARLNSLYPPGSTVPAQAATAVLSAAAPQTIRPLPAARPRGKRWPISLVGLLLVAIVGAGVSYGVAQRMAAGPSLSEFAATTPVHIARSRPVYSRSSSQTPVFRTPVAQVLAAPSERDVLREDLSPTGSPATPENLSAPVFLREASAPELEAMYDLWEQDGELSIEI</sequence>